<evidence type="ECO:0000313" key="1">
    <source>
        <dbReference type="EMBL" id="KAJ2925844.1"/>
    </source>
</evidence>
<evidence type="ECO:0000313" key="2">
    <source>
        <dbReference type="Proteomes" id="UP001140091"/>
    </source>
</evidence>
<accession>A0A9W8J3W3</accession>
<comment type="caution">
    <text evidence="1">The sequence shown here is derived from an EMBL/GenBank/DDBJ whole genome shotgun (WGS) entry which is preliminary data.</text>
</comment>
<feature type="non-terminal residue" evidence="1">
    <location>
        <position position="161"/>
    </location>
</feature>
<name>A0A9W8J3W3_9AGAR</name>
<organism evidence="1 2">
    <name type="scientific">Candolleomyces eurysporus</name>
    <dbReference type="NCBI Taxonomy" id="2828524"/>
    <lineage>
        <taxon>Eukaryota</taxon>
        <taxon>Fungi</taxon>
        <taxon>Dikarya</taxon>
        <taxon>Basidiomycota</taxon>
        <taxon>Agaricomycotina</taxon>
        <taxon>Agaricomycetes</taxon>
        <taxon>Agaricomycetidae</taxon>
        <taxon>Agaricales</taxon>
        <taxon>Agaricineae</taxon>
        <taxon>Psathyrellaceae</taxon>
        <taxon>Candolleomyces</taxon>
    </lineage>
</organism>
<dbReference type="EMBL" id="JANBPK010001108">
    <property type="protein sequence ID" value="KAJ2925844.1"/>
    <property type="molecule type" value="Genomic_DNA"/>
</dbReference>
<keyword evidence="2" id="KW-1185">Reference proteome</keyword>
<gene>
    <name evidence="1" type="ORF">H1R20_g11251</name>
</gene>
<proteinExistence type="predicted"/>
<dbReference type="Proteomes" id="UP001140091">
    <property type="component" value="Unassembled WGS sequence"/>
</dbReference>
<sequence>MVTSQALTRMQQCGLFKLSNVTMWGIIKFSPYLPHPTALIEISTLSVTVYQPSISSYIAVKSTGLLRQAQMDTQQLSPAHLHHSTLHSSSTFQQNANSRLLFKNSNSAGGNPPFMLPPISLVPDLLLPQWHWHLCRIPAKGELQFLISTGLKPWHQMPGEL</sequence>
<protein>
    <submittedName>
        <fullName evidence="1">Uncharacterized protein</fullName>
    </submittedName>
</protein>
<dbReference type="AlphaFoldDB" id="A0A9W8J3W3"/>
<reference evidence="1" key="1">
    <citation type="submission" date="2022-06" db="EMBL/GenBank/DDBJ databases">
        <title>Genome Sequence of Candolleomyces eurysporus.</title>
        <authorList>
            <person name="Buettner E."/>
        </authorList>
    </citation>
    <scope>NUCLEOTIDE SEQUENCE</scope>
    <source>
        <strain evidence="1">VTCC 930004</strain>
    </source>
</reference>